<dbReference type="Proteomes" id="UP000483672">
    <property type="component" value="Unassembled WGS sequence"/>
</dbReference>
<evidence type="ECO:0000313" key="8">
    <source>
        <dbReference type="Proteomes" id="UP000483672"/>
    </source>
</evidence>
<keyword evidence="6" id="KW-0812">Transmembrane</keyword>
<comment type="cofactor">
    <cofactor evidence="1">
        <name>heme</name>
        <dbReference type="ChEBI" id="CHEBI:30413"/>
    </cofactor>
</comment>
<dbReference type="GO" id="GO:0020037">
    <property type="term" value="F:heme binding"/>
    <property type="evidence" value="ECO:0007669"/>
    <property type="project" value="InterPro"/>
</dbReference>
<dbReference type="PANTHER" id="PTHR24305:SF210">
    <property type="entry name" value="CYTOCHROME P450 MONOOXYGENASE ASQL-RELATED"/>
    <property type="match status" value="1"/>
</dbReference>
<dbReference type="EMBL" id="WIPF01000070">
    <property type="protein sequence ID" value="KAF3214945.1"/>
    <property type="molecule type" value="Genomic_DNA"/>
</dbReference>
<dbReference type="Gene3D" id="1.10.630.10">
    <property type="entry name" value="Cytochrome P450"/>
    <property type="match status" value="1"/>
</dbReference>
<accession>A0A7C8QMJ9</accession>
<organism evidence="7 8">
    <name type="scientific">Orbilia oligospora</name>
    <name type="common">Nematode-trapping fungus</name>
    <name type="synonym">Arthrobotrys oligospora</name>
    <dbReference type="NCBI Taxonomy" id="2813651"/>
    <lineage>
        <taxon>Eukaryota</taxon>
        <taxon>Fungi</taxon>
        <taxon>Dikarya</taxon>
        <taxon>Ascomycota</taxon>
        <taxon>Pezizomycotina</taxon>
        <taxon>Orbiliomycetes</taxon>
        <taxon>Orbiliales</taxon>
        <taxon>Orbiliaceae</taxon>
        <taxon>Orbilia</taxon>
    </lineage>
</organism>
<dbReference type="InterPro" id="IPR050121">
    <property type="entry name" value="Cytochrome_P450_monoxygenase"/>
</dbReference>
<evidence type="ECO:0000256" key="5">
    <source>
        <dbReference type="ARBA" id="ARBA00023004"/>
    </source>
</evidence>
<evidence type="ECO:0000256" key="4">
    <source>
        <dbReference type="ARBA" id="ARBA00022723"/>
    </source>
</evidence>
<evidence type="ECO:0000256" key="3">
    <source>
        <dbReference type="ARBA" id="ARBA00022617"/>
    </source>
</evidence>
<sequence>MAIFQVSAKLGSSLLFEPVTNHPFFAFLLPFLAYGFILTVYRLFFSPLSAVPGPKLAAITRLWILYHDYQDQRTDIVTDLHRKYGPVVRLAPNEVSFTSTAAVKDIYTGSGRESGFPKGFLYAMFTHYGSAHVFGEERGTKTLGSLEDSAEIKLQRDSIDDWYVPTRREKIYLWTDFNVALRCFEAFERTTQKVIRIIQRKVDPDSKYIGGTFLHNYAYKNMRELKDRPSVELTVAKNLLSGKVSGKVSEVFDEFGAASESMVCIIPPYEHGHS</sequence>
<keyword evidence="6" id="KW-0472">Membrane</keyword>
<dbReference type="AlphaFoldDB" id="A0A7C8QMJ9"/>
<reference evidence="7 8" key="1">
    <citation type="submission" date="2019-06" db="EMBL/GenBank/DDBJ databases">
        <authorList>
            <person name="Palmer J.M."/>
        </authorList>
    </citation>
    <scope>NUCLEOTIDE SEQUENCE [LARGE SCALE GENOMIC DNA]</scope>
    <source>
        <strain evidence="7 8">TWF191</strain>
    </source>
</reference>
<dbReference type="GO" id="GO:0016705">
    <property type="term" value="F:oxidoreductase activity, acting on paired donors, with incorporation or reduction of molecular oxygen"/>
    <property type="evidence" value="ECO:0007669"/>
    <property type="project" value="InterPro"/>
</dbReference>
<feature type="transmembrane region" description="Helical" evidence="6">
    <location>
        <begin position="24"/>
        <end position="45"/>
    </location>
</feature>
<dbReference type="InterPro" id="IPR036396">
    <property type="entry name" value="Cyt_P450_sf"/>
</dbReference>
<comment type="caution">
    <text evidence="7">The sequence shown here is derived from an EMBL/GenBank/DDBJ whole genome shotgun (WGS) entry which is preliminary data.</text>
</comment>
<keyword evidence="3" id="KW-0349">Heme</keyword>
<proteinExistence type="inferred from homology"/>
<dbReference type="PANTHER" id="PTHR24305">
    <property type="entry name" value="CYTOCHROME P450"/>
    <property type="match status" value="1"/>
</dbReference>
<evidence type="ECO:0000256" key="1">
    <source>
        <dbReference type="ARBA" id="ARBA00001971"/>
    </source>
</evidence>
<keyword evidence="4" id="KW-0479">Metal-binding</keyword>
<keyword evidence="5" id="KW-0408">Iron</keyword>
<evidence type="ECO:0000256" key="6">
    <source>
        <dbReference type="SAM" id="Phobius"/>
    </source>
</evidence>
<protein>
    <submittedName>
        <fullName evidence="7">Uncharacterized protein</fullName>
    </submittedName>
</protein>
<dbReference type="SUPFAM" id="SSF48264">
    <property type="entry name" value="Cytochrome P450"/>
    <property type="match status" value="1"/>
</dbReference>
<evidence type="ECO:0000256" key="2">
    <source>
        <dbReference type="ARBA" id="ARBA00010617"/>
    </source>
</evidence>
<keyword evidence="6" id="KW-1133">Transmembrane helix</keyword>
<gene>
    <name evidence="7" type="ORF">TWF191_009635</name>
</gene>
<evidence type="ECO:0000313" key="7">
    <source>
        <dbReference type="EMBL" id="KAF3214945.1"/>
    </source>
</evidence>
<name>A0A7C8QMJ9_ORBOL</name>
<comment type="similarity">
    <text evidence="2">Belongs to the cytochrome P450 family.</text>
</comment>
<dbReference type="GO" id="GO:0005506">
    <property type="term" value="F:iron ion binding"/>
    <property type="evidence" value="ECO:0007669"/>
    <property type="project" value="InterPro"/>
</dbReference>
<dbReference type="GO" id="GO:0004497">
    <property type="term" value="F:monooxygenase activity"/>
    <property type="evidence" value="ECO:0007669"/>
    <property type="project" value="InterPro"/>
</dbReference>